<dbReference type="PANTHER" id="PTHR33116:SF70">
    <property type="entry name" value="NON-LTR RETROELEMENT REVERSE TRANSCRIPTASE-LIKE PROTEIN"/>
    <property type="match status" value="1"/>
</dbReference>
<keyword evidence="2" id="KW-1185">Reference proteome</keyword>
<dbReference type="AlphaFoldDB" id="A0A2I0J6W7"/>
<reference evidence="1 2" key="1">
    <citation type="submission" date="2017-11" db="EMBL/GenBank/DDBJ databases">
        <title>De-novo sequencing of pomegranate (Punica granatum L.) genome.</title>
        <authorList>
            <person name="Akparov Z."/>
            <person name="Amiraslanov A."/>
            <person name="Hajiyeva S."/>
            <person name="Abbasov M."/>
            <person name="Kaur K."/>
            <person name="Hamwieh A."/>
            <person name="Solovyev V."/>
            <person name="Salamov A."/>
            <person name="Braich B."/>
            <person name="Kosarev P."/>
            <person name="Mahmoud A."/>
            <person name="Hajiyev E."/>
            <person name="Babayeva S."/>
            <person name="Izzatullayeva V."/>
            <person name="Mammadov A."/>
            <person name="Mammadov A."/>
            <person name="Sharifova S."/>
            <person name="Ojaghi J."/>
            <person name="Eynullazada K."/>
            <person name="Bayramov B."/>
            <person name="Abdulazimova A."/>
            <person name="Shahmuradov I."/>
        </authorList>
    </citation>
    <scope>NUCLEOTIDE SEQUENCE [LARGE SCALE GENOMIC DNA]</scope>
    <source>
        <strain evidence="2">cv. AG2017</strain>
        <tissue evidence="1">Leaf</tissue>
    </source>
</reference>
<gene>
    <name evidence="1" type="ORF">CRG98_027996</name>
</gene>
<name>A0A2I0J6W7_PUNGR</name>
<organism evidence="1 2">
    <name type="scientific">Punica granatum</name>
    <name type="common">Pomegranate</name>
    <dbReference type="NCBI Taxonomy" id="22663"/>
    <lineage>
        <taxon>Eukaryota</taxon>
        <taxon>Viridiplantae</taxon>
        <taxon>Streptophyta</taxon>
        <taxon>Embryophyta</taxon>
        <taxon>Tracheophyta</taxon>
        <taxon>Spermatophyta</taxon>
        <taxon>Magnoliopsida</taxon>
        <taxon>eudicotyledons</taxon>
        <taxon>Gunneridae</taxon>
        <taxon>Pentapetalae</taxon>
        <taxon>rosids</taxon>
        <taxon>malvids</taxon>
        <taxon>Myrtales</taxon>
        <taxon>Lythraceae</taxon>
        <taxon>Punica</taxon>
    </lineage>
</organism>
<accession>A0A2I0J6W7</accession>
<dbReference type="STRING" id="22663.A0A2I0J6W7"/>
<proteinExistence type="predicted"/>
<sequence length="172" mass="19366">MKINKAKPRLLFSNNTLEVNRTAFMERFGVAQTDDFGKHLGFPMSLSKRKEKNFSFIVEKVKSELAGWKSQMLSLEGRAALIESVTATISTHIMQCTYLPKTITSEVDKLYRDLLWGSTADKKKLHLVGWDVVTQPKDYGGLGIKKMELRNKALLGGFVAQASEEKAPWAKL</sequence>
<evidence type="ECO:0000313" key="2">
    <source>
        <dbReference type="Proteomes" id="UP000233551"/>
    </source>
</evidence>
<protein>
    <submittedName>
        <fullName evidence="1">Uncharacterized protein</fullName>
    </submittedName>
</protein>
<dbReference type="PANTHER" id="PTHR33116">
    <property type="entry name" value="REVERSE TRANSCRIPTASE ZINC-BINDING DOMAIN-CONTAINING PROTEIN-RELATED-RELATED"/>
    <property type="match status" value="1"/>
</dbReference>
<comment type="caution">
    <text evidence="1">The sequence shown here is derived from an EMBL/GenBank/DDBJ whole genome shotgun (WGS) entry which is preliminary data.</text>
</comment>
<dbReference type="EMBL" id="PGOL01002002">
    <property type="protein sequence ID" value="PKI51630.1"/>
    <property type="molecule type" value="Genomic_DNA"/>
</dbReference>
<dbReference type="Proteomes" id="UP000233551">
    <property type="component" value="Unassembled WGS sequence"/>
</dbReference>
<evidence type="ECO:0000313" key="1">
    <source>
        <dbReference type="EMBL" id="PKI51630.1"/>
    </source>
</evidence>